<accession>A0A9D6UZT2</accession>
<sequence>MLFDDMQNEDLRKYLDFLLWHYRVVDAFWYINLEETYDSGTADRFNEKVWERVASLAARDILKRFDINEKGLQGFVKALKYFPWSILVGYDIEQRPDEVIITVPECPTQRARLNRQLGEYACKEMHRREFVSFARQVDPLIKVECEHAPPDPHPVERFCRWRFTI</sequence>
<gene>
    <name evidence="1" type="ORF">HY912_05190</name>
</gene>
<dbReference type="Pfam" id="PF19620">
    <property type="entry name" value="DUF6125"/>
    <property type="match status" value="1"/>
</dbReference>
<organism evidence="1 2">
    <name type="scientific">Desulfomonile tiedjei</name>
    <dbReference type="NCBI Taxonomy" id="2358"/>
    <lineage>
        <taxon>Bacteria</taxon>
        <taxon>Pseudomonadati</taxon>
        <taxon>Thermodesulfobacteriota</taxon>
        <taxon>Desulfomonilia</taxon>
        <taxon>Desulfomonilales</taxon>
        <taxon>Desulfomonilaceae</taxon>
        <taxon>Desulfomonile</taxon>
    </lineage>
</organism>
<reference evidence="1" key="1">
    <citation type="submission" date="2020-07" db="EMBL/GenBank/DDBJ databases">
        <title>Huge and variable diversity of episymbiotic CPR bacteria and DPANN archaea in groundwater ecosystems.</title>
        <authorList>
            <person name="He C.Y."/>
            <person name="Keren R."/>
            <person name="Whittaker M."/>
            <person name="Farag I.F."/>
            <person name="Doudna J."/>
            <person name="Cate J.H.D."/>
            <person name="Banfield J.F."/>
        </authorList>
    </citation>
    <scope>NUCLEOTIDE SEQUENCE</scope>
    <source>
        <strain evidence="1">NC_groundwater_1664_Pr3_B-0.1um_52_9</strain>
    </source>
</reference>
<dbReference type="AlphaFoldDB" id="A0A9D6UZT2"/>
<dbReference type="Proteomes" id="UP000807825">
    <property type="component" value="Unassembled WGS sequence"/>
</dbReference>
<protein>
    <submittedName>
        <fullName evidence="1">Uncharacterized protein</fullName>
    </submittedName>
</protein>
<dbReference type="EMBL" id="JACRDE010000151">
    <property type="protein sequence ID" value="MBI5248869.1"/>
    <property type="molecule type" value="Genomic_DNA"/>
</dbReference>
<name>A0A9D6UZT2_9BACT</name>
<proteinExistence type="predicted"/>
<comment type="caution">
    <text evidence="1">The sequence shown here is derived from an EMBL/GenBank/DDBJ whole genome shotgun (WGS) entry which is preliminary data.</text>
</comment>
<evidence type="ECO:0000313" key="2">
    <source>
        <dbReference type="Proteomes" id="UP000807825"/>
    </source>
</evidence>
<evidence type="ECO:0000313" key="1">
    <source>
        <dbReference type="EMBL" id="MBI5248869.1"/>
    </source>
</evidence>